<evidence type="ECO:0008006" key="4">
    <source>
        <dbReference type="Google" id="ProtNLM"/>
    </source>
</evidence>
<protein>
    <recommendedName>
        <fullName evidence="4">TNase-like domain-containing protein</fullName>
    </recommendedName>
</protein>
<reference evidence="2 3" key="1">
    <citation type="submission" date="2017-09" db="EMBL/GenBank/DDBJ databases">
        <title>Depth-based differentiation of microbial function through sediment-hosted aquifers and enrichment of novel symbionts in the deep terrestrial subsurface.</title>
        <authorList>
            <person name="Probst A.J."/>
            <person name="Ladd B."/>
            <person name="Jarett J.K."/>
            <person name="Geller-Mcgrath D.E."/>
            <person name="Sieber C.M."/>
            <person name="Emerson J.B."/>
            <person name="Anantharaman K."/>
            <person name="Thomas B.C."/>
            <person name="Malmstrom R."/>
            <person name="Stieglmeier M."/>
            <person name="Klingl A."/>
            <person name="Woyke T."/>
            <person name="Ryan C.M."/>
            <person name="Banfield J.F."/>
        </authorList>
    </citation>
    <scope>NUCLEOTIDE SEQUENCE [LARGE SCALE GENOMIC DNA]</scope>
    <source>
        <strain evidence="2">CG18_big_fil_WC_8_21_14_2_50_37_10</strain>
    </source>
</reference>
<evidence type="ECO:0000313" key="2">
    <source>
        <dbReference type="EMBL" id="PIQ05827.1"/>
    </source>
</evidence>
<dbReference type="AlphaFoldDB" id="A0A2H0FGI4"/>
<organism evidence="2 3">
    <name type="scientific">Candidatus Nealsonbacteria bacterium CG18_big_fil_WC_8_21_14_2_50_37_10</name>
    <dbReference type="NCBI Taxonomy" id="1974717"/>
    <lineage>
        <taxon>Bacteria</taxon>
        <taxon>Candidatus Nealsoniibacteriota</taxon>
    </lineage>
</organism>
<dbReference type="Gene3D" id="2.40.50.90">
    <property type="match status" value="1"/>
</dbReference>
<dbReference type="InterPro" id="IPR035437">
    <property type="entry name" value="SNase_OB-fold_sf"/>
</dbReference>
<feature type="non-terminal residue" evidence="2">
    <location>
        <position position="147"/>
    </location>
</feature>
<proteinExistence type="predicted"/>
<name>A0A2H0FGI4_9BACT</name>
<keyword evidence="1" id="KW-1133">Transmembrane helix</keyword>
<gene>
    <name evidence="2" type="ORF">COW72_02490</name>
</gene>
<sequence>MRNFLKENKVFIAIIIGASIVGGAIYFSGTKTEKELSKGQETTSTQKCLNIPELSDGILKIATKIIDGDTFLIEGGYSVRVLGIDADERGYPCYEAAKTGLEELILNKEVRLETPKQNKFATGQEGKEDLDQWCRYLRYVFLGSQNI</sequence>
<accession>A0A2H0FGI4</accession>
<evidence type="ECO:0000313" key="3">
    <source>
        <dbReference type="Proteomes" id="UP000230778"/>
    </source>
</evidence>
<dbReference type="SUPFAM" id="SSF50199">
    <property type="entry name" value="Staphylococcal nuclease"/>
    <property type="match status" value="1"/>
</dbReference>
<dbReference type="Proteomes" id="UP000230778">
    <property type="component" value="Unassembled WGS sequence"/>
</dbReference>
<keyword evidence="1" id="KW-0812">Transmembrane</keyword>
<feature type="transmembrane region" description="Helical" evidence="1">
    <location>
        <begin position="12"/>
        <end position="29"/>
    </location>
</feature>
<keyword evidence="1" id="KW-0472">Membrane</keyword>
<dbReference type="EMBL" id="PCUC01000134">
    <property type="protein sequence ID" value="PIQ05827.1"/>
    <property type="molecule type" value="Genomic_DNA"/>
</dbReference>
<evidence type="ECO:0000256" key="1">
    <source>
        <dbReference type="SAM" id="Phobius"/>
    </source>
</evidence>
<comment type="caution">
    <text evidence="2">The sequence shown here is derived from an EMBL/GenBank/DDBJ whole genome shotgun (WGS) entry which is preliminary data.</text>
</comment>